<dbReference type="PROSITE" id="PS00933">
    <property type="entry name" value="FGGY_KINASES_1"/>
    <property type="match status" value="1"/>
</dbReference>
<evidence type="ECO:0000313" key="10">
    <source>
        <dbReference type="Proteomes" id="UP001451606"/>
    </source>
</evidence>
<dbReference type="Pfam" id="PF02782">
    <property type="entry name" value="FGGY_C"/>
    <property type="match status" value="1"/>
</dbReference>
<gene>
    <name evidence="9" type="ORF">OXIME_001604</name>
</gene>
<dbReference type="Gene3D" id="3.30.420.40">
    <property type="match status" value="2"/>
</dbReference>
<dbReference type="EMBL" id="CP133772">
    <property type="protein sequence ID" value="WYY01009.1"/>
    <property type="molecule type" value="Genomic_DNA"/>
</dbReference>
<keyword evidence="4 9" id="KW-0418">Kinase</keyword>
<dbReference type="PANTHER" id="PTHR10196:SF69">
    <property type="entry name" value="GLYCEROL KINASE"/>
    <property type="match status" value="1"/>
</dbReference>
<reference evidence="9 10" key="1">
    <citation type="submission" date="2023-09" db="EMBL/GenBank/DDBJ databases">
        <authorList>
            <person name="Golyshina O.V."/>
            <person name="Lunev E.A."/>
            <person name="Bargiela R."/>
            <person name="Gaines M.C."/>
            <person name="Daum B."/>
            <person name="Bale N.J."/>
            <person name="Koenen M."/>
            <person name="Sinninghe Damst J.S."/>
            <person name="Yakimov M."/>
            <person name="Golyshin P.N."/>
        </authorList>
    </citation>
    <scope>NUCLEOTIDE SEQUENCE [LARGE SCALE GENOMIC DNA]</scope>
    <source>
        <strain evidence="9 10">M1</strain>
    </source>
</reference>
<organism evidence="9 10">
    <name type="scientific">Oxyplasma meridianum</name>
    <dbReference type="NCBI Taxonomy" id="3073602"/>
    <lineage>
        <taxon>Archaea</taxon>
        <taxon>Methanobacteriati</taxon>
        <taxon>Thermoplasmatota</taxon>
        <taxon>Thermoplasmata</taxon>
        <taxon>Thermoplasmatales</taxon>
        <taxon>Thermoplasmataceae</taxon>
        <taxon>Oxyplasma</taxon>
    </lineage>
</organism>
<dbReference type="InterPro" id="IPR018484">
    <property type="entry name" value="FGGY_N"/>
</dbReference>
<dbReference type="Pfam" id="PF00370">
    <property type="entry name" value="FGGY_N"/>
    <property type="match status" value="1"/>
</dbReference>
<dbReference type="PANTHER" id="PTHR10196">
    <property type="entry name" value="SUGAR KINASE"/>
    <property type="match status" value="1"/>
</dbReference>
<name>A0AAX4NIT9_9ARCH</name>
<evidence type="ECO:0000259" key="7">
    <source>
        <dbReference type="Pfam" id="PF00370"/>
    </source>
</evidence>
<comment type="similarity">
    <text evidence="1">Belongs to the FGGY kinase family.</text>
</comment>
<protein>
    <recommendedName>
        <fullName evidence="6">ATP:glycerol 3-phosphotransferase</fullName>
    </recommendedName>
</protein>
<evidence type="ECO:0000256" key="3">
    <source>
        <dbReference type="ARBA" id="ARBA00022741"/>
    </source>
</evidence>
<dbReference type="SUPFAM" id="SSF53067">
    <property type="entry name" value="Actin-like ATPase domain"/>
    <property type="match status" value="2"/>
</dbReference>
<sequence length="495" mass="54906">MEKTVLSIDVGTTNVKASIWNSTGNILASLYTGIGKIQQNVAMVEQDPVELWDKILKTVSDVIEIKKNFRENLIGIGITNQRESVIAWDSETMKPISAIISWQDRRTSKETYAIRKNYGSEVEDISGLVVDPYFSATKIKWILDNIEESRFLHGKGRLRIGTLDSWIVNKLTMGKSYFTDHTNASRTMIMNLRKGSWDENLLSIFSIPEDILPEIRPSSSNFGQVTQKGPLYGKDILSVAGDQQSSIIGMGRVSAGETKITIGTGTFMISSSGKDFRRRKGILSTCLYSDEGGHGNYALEGSSFFSGSLLDYLKQNMFENLKIESVDPYHGSSTPEGCVYFVPALSGLGSPFWDPGATGTIIGIGPSTNWKDISASALRSIAFRINDMICAMQEGDIAGDIWVDGGVSKNLGLMQFISDITGLNLMQAPNPDHVTGRGAANLAFRTLDHHDLAEWTMEKHGRKFTPVLSRENAKDLYSGWLRSLERSWKWHHDSY</sequence>
<dbReference type="GO" id="GO:0005524">
    <property type="term" value="F:ATP binding"/>
    <property type="evidence" value="ECO:0007669"/>
    <property type="project" value="UniProtKB-KW"/>
</dbReference>
<dbReference type="InterPro" id="IPR018483">
    <property type="entry name" value="Carb_kinase_FGGY_CS"/>
</dbReference>
<dbReference type="GO" id="GO:0004370">
    <property type="term" value="F:glycerol kinase activity"/>
    <property type="evidence" value="ECO:0007669"/>
    <property type="project" value="TreeGrafter"/>
</dbReference>
<dbReference type="PIRSF" id="PIRSF000538">
    <property type="entry name" value="GlpK"/>
    <property type="match status" value="1"/>
</dbReference>
<dbReference type="InterPro" id="IPR043129">
    <property type="entry name" value="ATPase_NBD"/>
</dbReference>
<dbReference type="InterPro" id="IPR018485">
    <property type="entry name" value="FGGY_C"/>
</dbReference>
<dbReference type="Proteomes" id="UP001451606">
    <property type="component" value="Chromosome"/>
</dbReference>
<feature type="domain" description="Carbohydrate kinase FGGY N-terminal" evidence="7">
    <location>
        <begin position="5"/>
        <end position="249"/>
    </location>
</feature>
<dbReference type="AlphaFoldDB" id="A0AAX4NIT9"/>
<evidence type="ECO:0000256" key="2">
    <source>
        <dbReference type="ARBA" id="ARBA00022679"/>
    </source>
</evidence>
<dbReference type="GO" id="GO:0005829">
    <property type="term" value="C:cytosol"/>
    <property type="evidence" value="ECO:0007669"/>
    <property type="project" value="TreeGrafter"/>
</dbReference>
<accession>A0AAX4NIT9</accession>
<feature type="domain" description="Carbohydrate kinase FGGY C-terminal" evidence="8">
    <location>
        <begin position="259"/>
        <end position="445"/>
    </location>
</feature>
<keyword evidence="2" id="KW-0808">Transferase</keyword>
<dbReference type="KEGG" id="omr:OXIME_001604"/>
<dbReference type="InterPro" id="IPR000577">
    <property type="entry name" value="Carb_kinase_FGGY"/>
</dbReference>
<evidence type="ECO:0000313" key="9">
    <source>
        <dbReference type="EMBL" id="WYY01009.1"/>
    </source>
</evidence>
<evidence type="ECO:0000259" key="8">
    <source>
        <dbReference type="Pfam" id="PF02782"/>
    </source>
</evidence>
<evidence type="ECO:0000256" key="5">
    <source>
        <dbReference type="ARBA" id="ARBA00022840"/>
    </source>
</evidence>
<proteinExistence type="inferred from homology"/>
<dbReference type="RefSeq" id="WP_393971331.1">
    <property type="nucleotide sequence ID" value="NZ_CP133772.1"/>
</dbReference>
<keyword evidence="5" id="KW-0067">ATP-binding</keyword>
<evidence type="ECO:0000256" key="1">
    <source>
        <dbReference type="ARBA" id="ARBA00009156"/>
    </source>
</evidence>
<dbReference type="GO" id="GO:0006071">
    <property type="term" value="P:glycerol metabolic process"/>
    <property type="evidence" value="ECO:0007669"/>
    <property type="project" value="TreeGrafter"/>
</dbReference>
<keyword evidence="3" id="KW-0547">Nucleotide-binding</keyword>
<evidence type="ECO:0000256" key="6">
    <source>
        <dbReference type="ARBA" id="ARBA00043149"/>
    </source>
</evidence>
<keyword evidence="10" id="KW-1185">Reference proteome</keyword>
<evidence type="ECO:0000256" key="4">
    <source>
        <dbReference type="ARBA" id="ARBA00022777"/>
    </source>
</evidence>
<dbReference type="GeneID" id="95968342"/>